<gene>
    <name evidence="2" type="ORF">H9660_02610</name>
</gene>
<dbReference type="RefSeq" id="WP_191748264.1">
    <property type="nucleotide sequence ID" value="NZ_JACSQZ010000006.1"/>
</dbReference>
<accession>A0ABR8Q0T1</accession>
<dbReference type="InterPro" id="IPR021359">
    <property type="entry name" value="DUF2812"/>
</dbReference>
<reference evidence="2 3" key="1">
    <citation type="submission" date="2020-08" db="EMBL/GenBank/DDBJ databases">
        <title>A Genomic Blueprint of the Chicken Gut Microbiome.</title>
        <authorList>
            <person name="Gilroy R."/>
            <person name="Ravi A."/>
            <person name="Getino M."/>
            <person name="Pursley I."/>
            <person name="Horton D.L."/>
            <person name="Alikhan N.-F."/>
            <person name="Baker D."/>
            <person name="Gharbi K."/>
            <person name="Hall N."/>
            <person name="Watson M."/>
            <person name="Adriaenssens E.M."/>
            <person name="Foster-Nyarko E."/>
            <person name="Jarju S."/>
            <person name="Secka A."/>
            <person name="Antonio M."/>
            <person name="Oren A."/>
            <person name="Chaudhuri R."/>
            <person name="La Ragione R.M."/>
            <person name="Hildebrand F."/>
            <person name="Pallen M.J."/>
        </authorList>
    </citation>
    <scope>NUCLEOTIDE SEQUENCE [LARGE SCALE GENOMIC DNA]</scope>
    <source>
        <strain evidence="2 3">Sa3CUN1</strain>
    </source>
</reference>
<dbReference type="Pfam" id="PF11193">
    <property type="entry name" value="DUF2812"/>
    <property type="match status" value="1"/>
</dbReference>
<protein>
    <submittedName>
        <fullName evidence="2">DUF2812 domain-containing protein</fullName>
    </submittedName>
</protein>
<keyword evidence="1" id="KW-0812">Transmembrane</keyword>
<evidence type="ECO:0000313" key="3">
    <source>
        <dbReference type="Proteomes" id="UP000640335"/>
    </source>
</evidence>
<sequence>MKVFKCFIDFTKEEKWLNEMSHKGYKFTNKSLGYKFKRITPKDVIYKIDYRNFKSNKDFIDYCTLFEDSGWKHIYGSKSSGKQYFEKTSPNSQEDIFSDNLSKASRYKRASNIWLSSSMSYLALLFIFINTGAINFEAFINPKSLYYTPGLWNKTGINFWKSFLFETPFALSRGFIWLIFPIFISFYFYFIYKSNKLYKKTINQN</sequence>
<evidence type="ECO:0000313" key="2">
    <source>
        <dbReference type="EMBL" id="MBD7914028.1"/>
    </source>
</evidence>
<dbReference type="EMBL" id="JACSQZ010000006">
    <property type="protein sequence ID" value="MBD7914028.1"/>
    <property type="molecule type" value="Genomic_DNA"/>
</dbReference>
<feature type="transmembrane region" description="Helical" evidence="1">
    <location>
        <begin position="113"/>
        <end position="136"/>
    </location>
</feature>
<keyword evidence="1" id="KW-1133">Transmembrane helix</keyword>
<keyword evidence="3" id="KW-1185">Reference proteome</keyword>
<evidence type="ECO:0000256" key="1">
    <source>
        <dbReference type="SAM" id="Phobius"/>
    </source>
</evidence>
<name>A0ABR8Q0T1_9CLOT</name>
<comment type="caution">
    <text evidence="2">The sequence shown here is derived from an EMBL/GenBank/DDBJ whole genome shotgun (WGS) entry which is preliminary data.</text>
</comment>
<proteinExistence type="predicted"/>
<organism evidence="2 3">
    <name type="scientific">Clostridium gallinarum</name>
    <dbReference type="NCBI Taxonomy" id="2762246"/>
    <lineage>
        <taxon>Bacteria</taxon>
        <taxon>Bacillati</taxon>
        <taxon>Bacillota</taxon>
        <taxon>Clostridia</taxon>
        <taxon>Eubacteriales</taxon>
        <taxon>Clostridiaceae</taxon>
        <taxon>Clostridium</taxon>
    </lineage>
</organism>
<feature type="transmembrane region" description="Helical" evidence="1">
    <location>
        <begin position="174"/>
        <end position="192"/>
    </location>
</feature>
<dbReference type="Proteomes" id="UP000640335">
    <property type="component" value="Unassembled WGS sequence"/>
</dbReference>
<keyword evidence="1" id="KW-0472">Membrane</keyword>